<evidence type="ECO:0000256" key="2">
    <source>
        <dbReference type="SAM" id="Phobius"/>
    </source>
</evidence>
<keyword evidence="3" id="KW-0406">Ion transport</keyword>
<reference evidence="3 4" key="1">
    <citation type="submission" date="2020-10" db="EMBL/GenBank/DDBJ databases">
        <authorList>
            <person name="Klimov P.B."/>
            <person name="Dyachkov S.M."/>
            <person name="Chetverikov P.E."/>
        </authorList>
    </citation>
    <scope>NUCLEOTIDE SEQUENCE [LARGE SCALE GENOMIC DNA]</scope>
    <source>
        <strain evidence="3">BMOC 18-1129-001#AD2665</strain>
        <tissue evidence="3">Entire mites</tissue>
    </source>
</reference>
<feature type="transmembrane region" description="Helical" evidence="2">
    <location>
        <begin position="486"/>
        <end position="503"/>
    </location>
</feature>
<keyword evidence="2" id="KW-0472">Membrane</keyword>
<dbReference type="PRINTS" id="PR01451">
    <property type="entry name" value="SKCHANNEL"/>
</dbReference>
<keyword evidence="2" id="KW-1133">Transmembrane helix</keyword>
<feature type="transmembrane region" description="Helical" evidence="2">
    <location>
        <begin position="523"/>
        <end position="544"/>
    </location>
</feature>
<keyword evidence="3" id="KW-0407">Ion channel</keyword>
<dbReference type="InterPro" id="IPR015449">
    <property type="entry name" value="K_chnl_Ca-activ_SK"/>
</dbReference>
<dbReference type="Proteomes" id="UP000825002">
    <property type="component" value="Unassembled WGS sequence"/>
</dbReference>
<comment type="caution">
    <text evidence="3">The sequence shown here is derived from an EMBL/GenBank/DDBJ whole genome shotgun (WGS) entry which is preliminary data.</text>
</comment>
<feature type="region of interest" description="Disordered" evidence="1">
    <location>
        <begin position="174"/>
        <end position="202"/>
    </location>
</feature>
<dbReference type="Pfam" id="PF03530">
    <property type="entry name" value="SK_channel"/>
    <property type="match status" value="1"/>
</dbReference>
<evidence type="ECO:0000313" key="4">
    <source>
        <dbReference type="Proteomes" id="UP000825002"/>
    </source>
</evidence>
<feature type="transmembrane region" description="Helical" evidence="2">
    <location>
        <begin position="654"/>
        <end position="679"/>
    </location>
</feature>
<keyword evidence="2" id="KW-0812">Transmembrane</keyword>
<accession>A0ABQ7SC32</accession>
<feature type="transmembrane region" description="Helical" evidence="2">
    <location>
        <begin position="570"/>
        <end position="590"/>
    </location>
</feature>
<dbReference type="GO" id="GO:0034220">
    <property type="term" value="P:monoatomic ion transmembrane transport"/>
    <property type="evidence" value="ECO:0007669"/>
    <property type="project" value="UniProtKB-KW"/>
</dbReference>
<feature type="compositionally biased region" description="Low complexity" evidence="1">
    <location>
        <begin position="89"/>
        <end position="111"/>
    </location>
</feature>
<evidence type="ECO:0000313" key="3">
    <source>
        <dbReference type="EMBL" id="KAG9510952.1"/>
    </source>
</evidence>
<gene>
    <name evidence="3" type="primary">SK</name>
    <name evidence="3" type="ORF">GZH46_00494</name>
</gene>
<organism evidence="3 4">
    <name type="scientific">Fragariocoptes setiger</name>
    <dbReference type="NCBI Taxonomy" id="1670756"/>
    <lineage>
        <taxon>Eukaryota</taxon>
        <taxon>Metazoa</taxon>
        <taxon>Ecdysozoa</taxon>
        <taxon>Arthropoda</taxon>
        <taxon>Chelicerata</taxon>
        <taxon>Arachnida</taxon>
        <taxon>Acari</taxon>
        <taxon>Acariformes</taxon>
        <taxon>Trombidiformes</taxon>
        <taxon>Prostigmata</taxon>
        <taxon>Eupodina</taxon>
        <taxon>Eriophyoidea</taxon>
        <taxon>Phytoptidae</taxon>
        <taxon>Fragariocoptes</taxon>
    </lineage>
</organism>
<dbReference type="EMBL" id="JAIFTH010000050">
    <property type="protein sequence ID" value="KAG9510952.1"/>
    <property type="molecule type" value="Genomic_DNA"/>
</dbReference>
<feature type="non-terminal residue" evidence="3">
    <location>
        <position position="687"/>
    </location>
</feature>
<protein>
    <submittedName>
        <fullName evidence="3">Small conductance calcium-activated potassium channel protein</fullName>
    </submittedName>
</protein>
<feature type="compositionally biased region" description="Basic residues" evidence="1">
    <location>
        <begin position="125"/>
        <end position="135"/>
    </location>
</feature>
<dbReference type="PANTHER" id="PTHR10153">
    <property type="entry name" value="SMALL CONDUCTANCE CALCIUM-ACTIVATED POTASSIUM CHANNEL"/>
    <property type="match status" value="1"/>
</dbReference>
<feature type="transmembrane region" description="Helical" evidence="2">
    <location>
        <begin position="610"/>
        <end position="633"/>
    </location>
</feature>
<keyword evidence="3" id="KW-0813">Transport</keyword>
<evidence type="ECO:0000256" key="1">
    <source>
        <dbReference type="SAM" id="MobiDB-lite"/>
    </source>
</evidence>
<keyword evidence="4" id="KW-1185">Reference proteome</keyword>
<feature type="region of interest" description="Disordered" evidence="1">
    <location>
        <begin position="89"/>
        <end position="143"/>
    </location>
</feature>
<feature type="compositionally biased region" description="Low complexity" evidence="1">
    <location>
        <begin position="174"/>
        <end position="199"/>
    </location>
</feature>
<name>A0ABQ7SC32_9ACAR</name>
<sequence>MDDKDLADIAADSLRIKGALLPFSQAKDLFKLNRQSATTSLSSENIDHHYHHSPDLQHHHRYQQYPQNQQQQHSVAGSKLEPLSCQSISDRSIATTSTSTSADGQQTASTSPLRHYKRQASVGHHYQHQQHHHQHQQAARASQTSINITLDVAPSITDSSTNVCTATTVIPELTSSNTNRSNRSIISHSRSQDSSSTSTVQGRNVVHSSFDSDCLATTSNAAAAARQHRQHLDAKLGPMISFDGGTLNVDATATSSSSAIMHSDDSNNITPVPTPIETATNSTVSNNKSLGSITNDNKLHTTTLITTTSQVDKSDSGLVANNNNNNNSLDIQNIINNNDSEQIRRHVKMSPASKLFGQLGSIESEASCMQTNVVDSFVHDSRKERETLDMNEELFRQRQQQQSTRPCGVGAGAGAGAGVGGVAPLAHGMALGSIGAGLGVAGAMSTAPGLGESVNASASAAMTYHKPNVGYRLGRRKALFEKRKRISDYALIFALIGIGLMIFENECSSAGYYTKASVYSYAAKTIISVSTVLLLSLIGAYHALEVQLFMIDNCADDWRIAMTMKRIGQIMLELGICLVHPIPCELYFTWTTRLNNHGGRLVSTRVPMDVVLSLPMFLRLYLICRVMLLHSKLFTDASSRSIGALNRISFDTRFVLKTLMTICPGTVLMVFMVSLWIIASWAMRLCE</sequence>
<proteinExistence type="predicted"/>